<dbReference type="Proteomes" id="UP000576368">
    <property type="component" value="Unassembled WGS sequence"/>
</dbReference>
<gene>
    <name evidence="4" type="ORF">F1644_20690</name>
    <name evidence="3" type="ORF">GGR15_001699</name>
</gene>
<dbReference type="AlphaFoldDB" id="A0A7X5YBK9"/>
<dbReference type="EMBL" id="CP043839">
    <property type="protein sequence ID" value="WOF14522.1"/>
    <property type="molecule type" value="Genomic_DNA"/>
</dbReference>
<evidence type="ECO:0000313" key="4">
    <source>
        <dbReference type="EMBL" id="WOF14522.1"/>
    </source>
</evidence>
<dbReference type="Pfam" id="PF00364">
    <property type="entry name" value="Biotin_lipoyl"/>
    <property type="match status" value="1"/>
</dbReference>
<dbReference type="Proteomes" id="UP001302374">
    <property type="component" value="Chromosome"/>
</dbReference>
<dbReference type="GeneID" id="86893768"/>
<keyword evidence="1" id="KW-0092">Biotin</keyword>
<evidence type="ECO:0000313" key="6">
    <source>
        <dbReference type="Proteomes" id="UP001302374"/>
    </source>
</evidence>
<evidence type="ECO:0000313" key="3">
    <source>
        <dbReference type="EMBL" id="NJC18082.1"/>
    </source>
</evidence>
<dbReference type="PANTHER" id="PTHR45266:SF3">
    <property type="entry name" value="OXALOACETATE DECARBOXYLASE ALPHA CHAIN"/>
    <property type="match status" value="1"/>
</dbReference>
<evidence type="ECO:0000259" key="2">
    <source>
        <dbReference type="PROSITE" id="PS50968"/>
    </source>
</evidence>
<dbReference type="PROSITE" id="PS50968">
    <property type="entry name" value="BIOTINYL_LIPOYL"/>
    <property type="match status" value="1"/>
</dbReference>
<dbReference type="FunFam" id="2.40.50.100:FF:000003">
    <property type="entry name" value="Acetyl-CoA carboxylase biotin carboxyl carrier protein"/>
    <property type="match status" value="1"/>
</dbReference>
<evidence type="ECO:0000313" key="5">
    <source>
        <dbReference type="Proteomes" id="UP000576368"/>
    </source>
</evidence>
<organism evidence="3 5">
    <name type="scientific">Butyricimonas paravirosa</name>
    <dbReference type="NCBI Taxonomy" id="1472417"/>
    <lineage>
        <taxon>Bacteria</taxon>
        <taxon>Pseudomonadati</taxon>
        <taxon>Bacteroidota</taxon>
        <taxon>Bacteroidia</taxon>
        <taxon>Bacteroidales</taxon>
        <taxon>Odoribacteraceae</taxon>
        <taxon>Butyricimonas</taxon>
    </lineage>
</organism>
<sequence length="144" mass="15337">MNKFKITIDENNFDVTVNVTDHDKATVEVNGISYEVSYESKNTVATTAPRKPAAIPTSTTYKSSAQSTSATSNKTTYIKAPLPGTISAISVKVGSQVKRGDCLLVMEAMKMENNIVASVDGQVKAIHVTAGQSVSQDDPLVDLV</sequence>
<evidence type="ECO:0000256" key="1">
    <source>
        <dbReference type="ARBA" id="ARBA00023267"/>
    </source>
</evidence>
<dbReference type="EMBL" id="JAATLI010000005">
    <property type="protein sequence ID" value="NJC18082.1"/>
    <property type="molecule type" value="Genomic_DNA"/>
</dbReference>
<dbReference type="RefSeq" id="WP_087422297.1">
    <property type="nucleotide sequence ID" value="NZ_BMPA01000006.1"/>
</dbReference>
<dbReference type="Gene3D" id="2.40.50.100">
    <property type="match status" value="1"/>
</dbReference>
<name>A0A7X5YBK9_9BACT</name>
<reference evidence="3 5" key="2">
    <citation type="submission" date="2020-03" db="EMBL/GenBank/DDBJ databases">
        <title>Genomic Encyclopedia of Type Strains, Phase IV (KMG-IV): sequencing the most valuable type-strain genomes for metagenomic binning, comparative biology and taxonomic classification.</title>
        <authorList>
            <person name="Goeker M."/>
        </authorList>
    </citation>
    <scope>NUCLEOTIDE SEQUENCE [LARGE SCALE GENOMIC DNA]</scope>
    <source>
        <strain evidence="3 5">DSM 105722</strain>
    </source>
</reference>
<dbReference type="PANTHER" id="PTHR45266">
    <property type="entry name" value="OXALOACETATE DECARBOXYLASE ALPHA CHAIN"/>
    <property type="match status" value="1"/>
</dbReference>
<dbReference type="PROSITE" id="PS00188">
    <property type="entry name" value="BIOTIN"/>
    <property type="match status" value="1"/>
</dbReference>
<dbReference type="CDD" id="cd06850">
    <property type="entry name" value="biotinyl_domain"/>
    <property type="match status" value="1"/>
</dbReference>
<proteinExistence type="predicted"/>
<dbReference type="InterPro" id="IPR011053">
    <property type="entry name" value="Single_hybrid_motif"/>
</dbReference>
<dbReference type="SUPFAM" id="SSF51230">
    <property type="entry name" value="Single hybrid motif"/>
    <property type="match status" value="1"/>
</dbReference>
<dbReference type="InterPro" id="IPR001882">
    <property type="entry name" value="Biotin_BS"/>
</dbReference>
<protein>
    <submittedName>
        <fullName evidence="3">Biotin carboxyl carrier protein</fullName>
    </submittedName>
    <submittedName>
        <fullName evidence="4">Biotin/lipoyl-binding protein</fullName>
    </submittedName>
</protein>
<accession>A0A7X5YBK9</accession>
<dbReference type="InterPro" id="IPR050709">
    <property type="entry name" value="Biotin_Carboxyl_Carrier/Decarb"/>
</dbReference>
<keyword evidence="6" id="KW-1185">Reference proteome</keyword>
<feature type="domain" description="Lipoyl-binding" evidence="2">
    <location>
        <begin position="69"/>
        <end position="144"/>
    </location>
</feature>
<reference evidence="4 6" key="1">
    <citation type="submission" date="2019-09" db="EMBL/GenBank/DDBJ databases">
        <title>Butyricimonas paravirosa DSM 105722 (=214-4 = JCM 18677 = CCUG 65563).</title>
        <authorList>
            <person name="Le Roy T."/>
            <person name="Cani P.D."/>
        </authorList>
    </citation>
    <scope>NUCLEOTIDE SEQUENCE [LARGE SCALE GENOMIC DNA]</scope>
    <source>
        <strain evidence="4 6">DSM 105722</strain>
    </source>
</reference>
<dbReference type="InterPro" id="IPR000089">
    <property type="entry name" value="Biotin_lipoyl"/>
</dbReference>